<name>A0A518DSX2_9BACT</name>
<feature type="transmembrane region" description="Helical" evidence="1">
    <location>
        <begin position="28"/>
        <end position="46"/>
    </location>
</feature>
<proteinExistence type="predicted"/>
<dbReference type="KEGG" id="lcre:Pla8534_27480"/>
<reference evidence="2 3" key="1">
    <citation type="submission" date="2019-02" db="EMBL/GenBank/DDBJ databases">
        <title>Deep-cultivation of Planctomycetes and their phenomic and genomic characterization uncovers novel biology.</title>
        <authorList>
            <person name="Wiegand S."/>
            <person name="Jogler M."/>
            <person name="Boedeker C."/>
            <person name="Pinto D."/>
            <person name="Vollmers J."/>
            <person name="Rivas-Marin E."/>
            <person name="Kohn T."/>
            <person name="Peeters S.H."/>
            <person name="Heuer A."/>
            <person name="Rast P."/>
            <person name="Oberbeckmann S."/>
            <person name="Bunk B."/>
            <person name="Jeske O."/>
            <person name="Meyerdierks A."/>
            <person name="Storesund J.E."/>
            <person name="Kallscheuer N."/>
            <person name="Luecker S."/>
            <person name="Lage O.M."/>
            <person name="Pohl T."/>
            <person name="Merkel B.J."/>
            <person name="Hornburger P."/>
            <person name="Mueller R.-W."/>
            <person name="Bruemmer F."/>
            <person name="Labrenz M."/>
            <person name="Spormann A.M."/>
            <person name="Op den Camp H."/>
            <person name="Overmann J."/>
            <person name="Amann R."/>
            <person name="Jetten M.S.M."/>
            <person name="Mascher T."/>
            <person name="Medema M.H."/>
            <person name="Devos D.P."/>
            <person name="Kaster A.-K."/>
            <person name="Ovreas L."/>
            <person name="Rohde M."/>
            <person name="Galperin M.Y."/>
            <person name="Jogler C."/>
        </authorList>
    </citation>
    <scope>NUCLEOTIDE SEQUENCE [LARGE SCALE GENOMIC DNA]</scope>
    <source>
        <strain evidence="2 3">Pla85_3_4</strain>
    </source>
</reference>
<dbReference type="RefSeq" id="WP_145053729.1">
    <property type="nucleotide sequence ID" value="NZ_CP036433.1"/>
</dbReference>
<dbReference type="OrthoDB" id="287558at2"/>
<dbReference type="AlphaFoldDB" id="A0A518DSX2"/>
<keyword evidence="1" id="KW-0472">Membrane</keyword>
<dbReference type="Proteomes" id="UP000317648">
    <property type="component" value="Chromosome"/>
</dbReference>
<gene>
    <name evidence="2" type="ORF">Pla8534_27480</name>
</gene>
<evidence type="ECO:0000256" key="1">
    <source>
        <dbReference type="SAM" id="Phobius"/>
    </source>
</evidence>
<keyword evidence="3" id="KW-1185">Reference proteome</keyword>
<keyword evidence="1" id="KW-1133">Transmembrane helix</keyword>
<keyword evidence="1" id="KW-0812">Transmembrane</keyword>
<evidence type="ECO:0008006" key="4">
    <source>
        <dbReference type="Google" id="ProtNLM"/>
    </source>
</evidence>
<dbReference type="EMBL" id="CP036433">
    <property type="protein sequence ID" value="QDU94940.1"/>
    <property type="molecule type" value="Genomic_DNA"/>
</dbReference>
<sequence length="307" mass="33432">MAEPKKRSKKSEPAAAPPPWWRSTTFRLSAMGLVIGFACGMAAYGWSKLSDRILGHGRFVLRPAMIESTPQPKWIHGDVKAQVFDKAELAGVSMLDPQAAVKVNNAFALHTWVAEVKEVRKYAGPRIVVDLVYRRPTAMVEVLDLHGERGLLPVDDHGVLLPPEDFSPTKALEFPRIAIDYTQPAGGVGAGWGDPRVASAAAVAAALLDDWSALKLYRVRSMAGSSARSSDTPQFDIVTREGALLIWGRPPGRETAGEATASQKVERLKAYVAKHGPLDQQLPLELDLRDASALSRRTASGERELLR</sequence>
<evidence type="ECO:0000313" key="2">
    <source>
        <dbReference type="EMBL" id="QDU94940.1"/>
    </source>
</evidence>
<protein>
    <recommendedName>
        <fullName evidence="4">Cell division protein FtsQ</fullName>
    </recommendedName>
</protein>
<accession>A0A518DSX2</accession>
<evidence type="ECO:0000313" key="3">
    <source>
        <dbReference type="Proteomes" id="UP000317648"/>
    </source>
</evidence>
<organism evidence="2 3">
    <name type="scientific">Lignipirellula cremea</name>
    <dbReference type="NCBI Taxonomy" id="2528010"/>
    <lineage>
        <taxon>Bacteria</taxon>
        <taxon>Pseudomonadati</taxon>
        <taxon>Planctomycetota</taxon>
        <taxon>Planctomycetia</taxon>
        <taxon>Pirellulales</taxon>
        <taxon>Pirellulaceae</taxon>
        <taxon>Lignipirellula</taxon>
    </lineage>
</organism>